<organism evidence="2 3">
    <name type="scientific">Xylocopa violacea</name>
    <name type="common">Violet carpenter bee</name>
    <name type="synonym">Apis violacea</name>
    <dbReference type="NCBI Taxonomy" id="135666"/>
    <lineage>
        <taxon>Eukaryota</taxon>
        <taxon>Metazoa</taxon>
        <taxon>Ecdysozoa</taxon>
        <taxon>Arthropoda</taxon>
        <taxon>Hexapoda</taxon>
        <taxon>Insecta</taxon>
        <taxon>Pterygota</taxon>
        <taxon>Neoptera</taxon>
        <taxon>Endopterygota</taxon>
        <taxon>Hymenoptera</taxon>
        <taxon>Apocrita</taxon>
        <taxon>Aculeata</taxon>
        <taxon>Apoidea</taxon>
        <taxon>Anthophila</taxon>
        <taxon>Apidae</taxon>
        <taxon>Xylocopa</taxon>
        <taxon>Xylocopa</taxon>
    </lineage>
</organism>
<feature type="compositionally biased region" description="Polar residues" evidence="1">
    <location>
        <begin position="13"/>
        <end position="22"/>
    </location>
</feature>
<feature type="compositionally biased region" description="Polar residues" evidence="1">
    <location>
        <begin position="122"/>
        <end position="133"/>
    </location>
</feature>
<feature type="compositionally biased region" description="Basic and acidic residues" evidence="1">
    <location>
        <begin position="194"/>
        <end position="206"/>
    </location>
</feature>
<evidence type="ECO:0000313" key="2">
    <source>
        <dbReference type="EMBL" id="CAL7945903.1"/>
    </source>
</evidence>
<comment type="caution">
    <text evidence="2">The sequence shown here is derived from an EMBL/GenBank/DDBJ whole genome shotgun (WGS) entry which is preliminary data.</text>
</comment>
<sequence>MTVPEEDRKNMRHSSSWPDRATQTVKVRVDPLSRAFTIIPTIREGLQPLLAAKTSWIDEIVLLDRGGSTSVETKRRFLDDTVAIERDGRNELGETFELRTLVPDVMKKSSGREIGDGRTAEGPNSESRLPSSPTRDETPQDRRGDNEGASERSESGFFLADEEHSTLRDKRDDTLRTNFGLEPICESARPSTARNEHTREDSKTNESEQQAALLVETVVEIETSKIARPLDGIEEEEEEEEEEKEKKGGAGVPGLPQQSSPRRQPNPHIRVVDYDYITSFSIQAERSSQHACPKCTSEGLLRERVDPFRSPVSSKKSISGRCQDGKQETVRKYSPRRAEGKMRNSWRRIGASGLIGGARNRERDRYARKRNGGLLCRPAAGDVRKEATLRRHYYPEGGWGYVIVTCSALVHFLGIGLQLAAPGSWHLTAELKFHQPALHSAGKPSVSLFLFYPRLSSLNPFHRTRKQSARRVRAVGPRHDPEVGPLVVDPAKLHERFFSFYESTRKRSRLSIDKLLI</sequence>
<protein>
    <submittedName>
        <fullName evidence="2">Uncharacterized protein</fullName>
    </submittedName>
</protein>
<reference evidence="2 3" key="1">
    <citation type="submission" date="2024-08" db="EMBL/GenBank/DDBJ databases">
        <authorList>
            <person name="Will J Nash"/>
            <person name="Angela Man"/>
            <person name="Seanna McTaggart"/>
            <person name="Kendall Baker"/>
            <person name="Tom Barker"/>
            <person name="Leah Catchpole"/>
            <person name="Alex Durrant"/>
            <person name="Karim Gharbi"/>
            <person name="Naomi Irish"/>
            <person name="Gemy Kaithakottil"/>
            <person name="Debby Ku"/>
            <person name="Aaliyah Providence"/>
            <person name="Felix Shaw"/>
            <person name="David Swarbreck"/>
            <person name="Chris Watkins"/>
            <person name="Ann M. McCartney"/>
            <person name="Giulio Formenti"/>
            <person name="Alice Mouton"/>
            <person name="Noel Vella"/>
            <person name="Bjorn M von Reumont"/>
            <person name="Adriana Vella"/>
            <person name="Wilfried Haerty"/>
        </authorList>
    </citation>
    <scope>NUCLEOTIDE SEQUENCE [LARGE SCALE GENOMIC DNA]</scope>
</reference>
<feature type="region of interest" description="Disordered" evidence="1">
    <location>
        <begin position="226"/>
        <end position="268"/>
    </location>
</feature>
<feature type="region of interest" description="Disordered" evidence="1">
    <location>
        <begin position="107"/>
        <end position="208"/>
    </location>
</feature>
<keyword evidence="3" id="KW-1185">Reference proteome</keyword>
<dbReference type="EMBL" id="CAXAJV020001294">
    <property type="protein sequence ID" value="CAL7945903.1"/>
    <property type="molecule type" value="Genomic_DNA"/>
</dbReference>
<feature type="compositionally biased region" description="Basic and acidic residues" evidence="1">
    <location>
        <begin position="161"/>
        <end position="175"/>
    </location>
</feature>
<name>A0ABP1P271_XYLVO</name>
<evidence type="ECO:0000313" key="3">
    <source>
        <dbReference type="Proteomes" id="UP001642520"/>
    </source>
</evidence>
<dbReference type="Proteomes" id="UP001642520">
    <property type="component" value="Unassembled WGS sequence"/>
</dbReference>
<evidence type="ECO:0000256" key="1">
    <source>
        <dbReference type="SAM" id="MobiDB-lite"/>
    </source>
</evidence>
<proteinExistence type="predicted"/>
<gene>
    <name evidence="2" type="ORF">XYLVIOL_LOCUS7476</name>
</gene>
<feature type="region of interest" description="Disordered" evidence="1">
    <location>
        <begin position="308"/>
        <end position="328"/>
    </location>
</feature>
<feature type="compositionally biased region" description="Basic and acidic residues" evidence="1">
    <location>
        <begin position="107"/>
        <end position="119"/>
    </location>
</feature>
<accession>A0ABP1P271</accession>
<feature type="compositionally biased region" description="Acidic residues" evidence="1">
    <location>
        <begin position="232"/>
        <end position="243"/>
    </location>
</feature>
<feature type="region of interest" description="Disordered" evidence="1">
    <location>
        <begin position="1"/>
        <end position="22"/>
    </location>
</feature>
<feature type="compositionally biased region" description="Basic and acidic residues" evidence="1">
    <location>
        <begin position="134"/>
        <end position="154"/>
    </location>
</feature>